<organism evidence="10 11">
    <name type="scientific">Flaviflexus ciconiae</name>
    <dbReference type="NCBI Taxonomy" id="2496867"/>
    <lineage>
        <taxon>Bacteria</taxon>
        <taxon>Bacillati</taxon>
        <taxon>Actinomycetota</taxon>
        <taxon>Actinomycetes</taxon>
        <taxon>Actinomycetales</taxon>
        <taxon>Actinomycetaceae</taxon>
        <taxon>Flaviflexus</taxon>
    </lineage>
</organism>
<feature type="transmembrane region" description="Helical" evidence="8">
    <location>
        <begin position="48"/>
        <end position="71"/>
    </location>
</feature>
<dbReference type="InterPro" id="IPR000515">
    <property type="entry name" value="MetI-like"/>
</dbReference>
<keyword evidence="6 8" id="KW-1133">Transmembrane helix</keyword>
<dbReference type="Pfam" id="PF00528">
    <property type="entry name" value="BPD_transp_1"/>
    <property type="match status" value="1"/>
</dbReference>
<evidence type="ECO:0000313" key="10">
    <source>
        <dbReference type="EMBL" id="AZQ78097.1"/>
    </source>
</evidence>
<feature type="transmembrane region" description="Helical" evidence="8">
    <location>
        <begin position="16"/>
        <end position="36"/>
    </location>
</feature>
<sequence>MLEALPDLLGYVPTTLLLAALAMVLSVAVGVVLALVRFTKVPVLNEVAIFYISFFRGIPGLVMLFLIYYGLPQIIPGMRAVDALTAAVVGLGLKGASYLAEIFRAALISVDRDQREAGLSLGLSHEQIYRRYILPQAAYNALPGTANVFIGLVKETSIVFTLGITDMFASAQMVSAANLRYLETYLMVGLLYWAIIVIFEQLVRVLEARMSRPYVRLT</sequence>
<dbReference type="EMBL" id="CP034593">
    <property type="protein sequence ID" value="AZQ78097.1"/>
    <property type="molecule type" value="Genomic_DNA"/>
</dbReference>
<feature type="domain" description="ABC transmembrane type-1" evidence="9">
    <location>
        <begin position="12"/>
        <end position="203"/>
    </location>
</feature>
<dbReference type="GO" id="GO:0043190">
    <property type="term" value="C:ATP-binding cassette (ABC) transporter complex"/>
    <property type="evidence" value="ECO:0007669"/>
    <property type="project" value="InterPro"/>
</dbReference>
<dbReference type="PANTHER" id="PTHR30614">
    <property type="entry name" value="MEMBRANE COMPONENT OF AMINO ACID ABC TRANSPORTER"/>
    <property type="match status" value="1"/>
</dbReference>
<dbReference type="PROSITE" id="PS50928">
    <property type="entry name" value="ABC_TM1"/>
    <property type="match status" value="1"/>
</dbReference>
<dbReference type="PANTHER" id="PTHR30614:SF0">
    <property type="entry name" value="L-CYSTINE TRANSPORT SYSTEM PERMEASE PROTEIN TCYL"/>
    <property type="match status" value="1"/>
</dbReference>
<evidence type="ECO:0000256" key="1">
    <source>
        <dbReference type="ARBA" id="ARBA00004651"/>
    </source>
</evidence>
<dbReference type="NCBIfam" id="TIGR01726">
    <property type="entry name" value="HEQRo_perm_3TM"/>
    <property type="match status" value="1"/>
</dbReference>
<dbReference type="GO" id="GO:0015184">
    <property type="term" value="F:L-cystine transmembrane transporter activity"/>
    <property type="evidence" value="ECO:0007669"/>
    <property type="project" value="TreeGrafter"/>
</dbReference>
<keyword evidence="3" id="KW-1003">Cell membrane</keyword>
<dbReference type="InterPro" id="IPR010065">
    <property type="entry name" value="AA_ABC_transptr_permease_3TM"/>
</dbReference>
<comment type="subcellular location">
    <subcellularLocation>
        <location evidence="1 8">Cell membrane</location>
        <topology evidence="1 8">Multi-pass membrane protein</topology>
    </subcellularLocation>
</comment>
<evidence type="ECO:0000259" key="9">
    <source>
        <dbReference type="PROSITE" id="PS50928"/>
    </source>
</evidence>
<reference evidence="10 11" key="1">
    <citation type="submission" date="2018-12" db="EMBL/GenBank/DDBJ databases">
        <title>Complete genome sequence of Flaviflexus sp. H23T48.</title>
        <authorList>
            <person name="Bae J.-W."/>
            <person name="Lee J.-Y."/>
        </authorList>
    </citation>
    <scope>NUCLEOTIDE SEQUENCE [LARGE SCALE GENOMIC DNA]</scope>
    <source>
        <strain evidence="10 11">H23T48</strain>
    </source>
</reference>
<comment type="similarity">
    <text evidence="8">Belongs to the binding-protein-dependent transport system permease family.</text>
</comment>
<proteinExistence type="inferred from homology"/>
<evidence type="ECO:0000313" key="11">
    <source>
        <dbReference type="Proteomes" id="UP000280344"/>
    </source>
</evidence>
<evidence type="ECO:0000256" key="2">
    <source>
        <dbReference type="ARBA" id="ARBA00022448"/>
    </source>
</evidence>
<dbReference type="Gene3D" id="1.10.3720.10">
    <property type="entry name" value="MetI-like"/>
    <property type="match status" value="1"/>
</dbReference>
<gene>
    <name evidence="10" type="ORF">EJ997_01910</name>
</gene>
<keyword evidence="7 8" id="KW-0472">Membrane</keyword>
<feature type="transmembrane region" description="Helical" evidence="8">
    <location>
        <begin position="83"/>
        <end position="107"/>
    </location>
</feature>
<evidence type="ECO:0000256" key="8">
    <source>
        <dbReference type="RuleBase" id="RU363032"/>
    </source>
</evidence>
<dbReference type="Proteomes" id="UP000280344">
    <property type="component" value="Chromosome"/>
</dbReference>
<dbReference type="AlphaFoldDB" id="A0A3Q9G5X7"/>
<evidence type="ECO:0000256" key="5">
    <source>
        <dbReference type="ARBA" id="ARBA00022970"/>
    </source>
</evidence>
<keyword evidence="4 8" id="KW-0812">Transmembrane</keyword>
<feature type="transmembrane region" description="Helical" evidence="8">
    <location>
        <begin position="185"/>
        <end position="206"/>
    </location>
</feature>
<protein>
    <submittedName>
        <fullName evidence="10">Amino acid ABC transporter permease</fullName>
    </submittedName>
</protein>
<keyword evidence="5" id="KW-0029">Amino-acid transport</keyword>
<feature type="transmembrane region" description="Helical" evidence="8">
    <location>
        <begin position="158"/>
        <end position="179"/>
    </location>
</feature>
<evidence type="ECO:0000256" key="3">
    <source>
        <dbReference type="ARBA" id="ARBA00022475"/>
    </source>
</evidence>
<dbReference type="OrthoDB" id="3181282at2"/>
<evidence type="ECO:0000256" key="7">
    <source>
        <dbReference type="ARBA" id="ARBA00023136"/>
    </source>
</evidence>
<keyword evidence="2 8" id="KW-0813">Transport</keyword>
<dbReference type="InterPro" id="IPR043429">
    <property type="entry name" value="ArtM/GltK/GlnP/TcyL/YhdX-like"/>
</dbReference>
<dbReference type="KEGG" id="flh:EJ997_01910"/>
<evidence type="ECO:0000256" key="4">
    <source>
        <dbReference type="ARBA" id="ARBA00022692"/>
    </source>
</evidence>
<evidence type="ECO:0000256" key="6">
    <source>
        <dbReference type="ARBA" id="ARBA00022989"/>
    </source>
</evidence>
<keyword evidence="11" id="KW-1185">Reference proteome</keyword>
<dbReference type="SUPFAM" id="SSF161098">
    <property type="entry name" value="MetI-like"/>
    <property type="match status" value="1"/>
</dbReference>
<name>A0A3Q9G5X7_9ACTO</name>
<accession>A0A3Q9G5X7</accession>
<dbReference type="InterPro" id="IPR035906">
    <property type="entry name" value="MetI-like_sf"/>
</dbReference>
<dbReference type="CDD" id="cd06261">
    <property type="entry name" value="TM_PBP2"/>
    <property type="match status" value="1"/>
</dbReference>